<sequence>MRGTLYLIGLLLVFRSLDLSAQTVYAGEQVIDKNKIPGLFLTVPLESRIVEREWENQLKSWGRVVGSRGVYKVSTADIPQVSSEPINLVSQVKSGRNSTSIFASFDLGAANYLRVGDGKYREAEQLLKDFADKVAYSEELRLVQQSFDEAQKSHQKTVRTGEKLLRDIERNKKDKEALLKRLDENTRELEQLEKDIVTNKADQTNALTDVENRKRAVEAVKAKRGEQ</sequence>
<reference evidence="3" key="1">
    <citation type="journal article" date="2019" name="Int. J. Syst. Evol. Microbiol.">
        <title>The Global Catalogue of Microorganisms (GCM) 10K type strain sequencing project: providing services to taxonomists for standard genome sequencing and annotation.</title>
        <authorList>
            <consortium name="The Broad Institute Genomics Platform"/>
            <consortium name="The Broad Institute Genome Sequencing Center for Infectious Disease"/>
            <person name="Wu L."/>
            <person name="Ma J."/>
        </authorList>
    </citation>
    <scope>NUCLEOTIDE SEQUENCE [LARGE SCALE GENOMIC DNA]</scope>
    <source>
        <strain evidence="3">JCM 17925</strain>
    </source>
</reference>
<organism evidence="2 3">
    <name type="scientific">Nibrella viscosa</name>
    <dbReference type="NCBI Taxonomy" id="1084524"/>
    <lineage>
        <taxon>Bacteria</taxon>
        <taxon>Pseudomonadati</taxon>
        <taxon>Bacteroidota</taxon>
        <taxon>Cytophagia</taxon>
        <taxon>Cytophagales</taxon>
        <taxon>Spirosomataceae</taxon>
        <taxon>Nibrella</taxon>
    </lineage>
</organism>
<proteinExistence type="predicted"/>
<accession>A0ABP8L286</accession>
<comment type="caution">
    <text evidence="2">The sequence shown here is derived from an EMBL/GenBank/DDBJ whole genome shotgun (WGS) entry which is preliminary data.</text>
</comment>
<keyword evidence="3" id="KW-1185">Reference proteome</keyword>
<protein>
    <recommendedName>
        <fullName evidence="4">DUF4398 domain-containing protein</fullName>
    </recommendedName>
</protein>
<evidence type="ECO:0008006" key="4">
    <source>
        <dbReference type="Google" id="ProtNLM"/>
    </source>
</evidence>
<evidence type="ECO:0000313" key="2">
    <source>
        <dbReference type="EMBL" id="GAA4420157.1"/>
    </source>
</evidence>
<keyword evidence="1" id="KW-0175">Coiled coil</keyword>
<evidence type="ECO:0000256" key="1">
    <source>
        <dbReference type="SAM" id="Coils"/>
    </source>
</evidence>
<dbReference type="Proteomes" id="UP001500936">
    <property type="component" value="Unassembled WGS sequence"/>
</dbReference>
<name>A0ABP8L286_9BACT</name>
<dbReference type="RefSeq" id="WP_345271315.1">
    <property type="nucleotide sequence ID" value="NZ_BAABHB010000020.1"/>
</dbReference>
<feature type="coiled-coil region" evidence="1">
    <location>
        <begin position="165"/>
        <end position="202"/>
    </location>
</feature>
<evidence type="ECO:0000313" key="3">
    <source>
        <dbReference type="Proteomes" id="UP001500936"/>
    </source>
</evidence>
<dbReference type="EMBL" id="BAABHB010000020">
    <property type="protein sequence ID" value="GAA4420157.1"/>
    <property type="molecule type" value="Genomic_DNA"/>
</dbReference>
<gene>
    <name evidence="2" type="ORF">GCM10023187_55150</name>
</gene>